<dbReference type="STRING" id="717962.CC1_19710"/>
<dbReference type="KEGG" id="cct:CC1_19710"/>
<reference evidence="1 2" key="2">
    <citation type="submission" date="2010-03" db="EMBL/GenBank/DDBJ databases">
        <authorList>
            <person name="Pajon A."/>
        </authorList>
    </citation>
    <scope>NUCLEOTIDE SEQUENCE [LARGE SCALE GENOMIC DNA]</scope>
    <source>
        <strain evidence="1 2">GD/7</strain>
    </source>
</reference>
<dbReference type="EMBL" id="FP929038">
    <property type="protein sequence ID" value="CBK80699.1"/>
    <property type="molecule type" value="Genomic_DNA"/>
</dbReference>
<evidence type="ECO:0000313" key="1">
    <source>
        <dbReference type="EMBL" id="CBK80699.1"/>
    </source>
</evidence>
<sequence length="50" mass="5868">MIRVECPECRYKMPLFFEETAECSGVMVSCKGRNCHARFELRIKNGKQIK</sequence>
<organism evidence="1 2">
    <name type="scientific">Coprococcus catus GD/7</name>
    <dbReference type="NCBI Taxonomy" id="717962"/>
    <lineage>
        <taxon>Bacteria</taxon>
        <taxon>Bacillati</taxon>
        <taxon>Bacillota</taxon>
        <taxon>Clostridia</taxon>
        <taxon>Lachnospirales</taxon>
        <taxon>Lachnospiraceae</taxon>
        <taxon>Coprococcus</taxon>
    </lineage>
</organism>
<dbReference type="PATRIC" id="fig|717962.3.peg.1810"/>
<dbReference type="AlphaFoldDB" id="D4J8M8"/>
<dbReference type="Proteomes" id="UP000008798">
    <property type="component" value="Chromosome"/>
</dbReference>
<protein>
    <submittedName>
        <fullName evidence="1">Uncharacterized protein</fullName>
    </submittedName>
</protein>
<reference evidence="1 2" key="1">
    <citation type="submission" date="2010-03" db="EMBL/GenBank/DDBJ databases">
        <title>The genome sequence of Coprococcus catus GD/7.</title>
        <authorList>
            <consortium name="metaHIT consortium -- http://www.metahit.eu/"/>
            <person name="Pajon A."/>
            <person name="Turner K."/>
            <person name="Parkhill J."/>
            <person name="Duncan S."/>
            <person name="Flint H."/>
        </authorList>
    </citation>
    <scope>NUCLEOTIDE SEQUENCE [LARGE SCALE GENOMIC DNA]</scope>
    <source>
        <strain evidence="1 2">GD/7</strain>
    </source>
</reference>
<gene>
    <name evidence="1" type="ORF">CC1_19710</name>
</gene>
<accession>D4J8M8</accession>
<dbReference type="HOGENOM" id="CLU_215288_1_0_9"/>
<evidence type="ECO:0000313" key="2">
    <source>
        <dbReference type="Proteomes" id="UP000008798"/>
    </source>
</evidence>
<name>D4J8M8_9FIRM</name>
<proteinExistence type="predicted"/>